<keyword evidence="1" id="KW-1133">Transmembrane helix</keyword>
<feature type="transmembrane region" description="Helical" evidence="1">
    <location>
        <begin position="63"/>
        <end position="82"/>
    </location>
</feature>
<dbReference type="EMBL" id="SDPP02000001">
    <property type="protein sequence ID" value="KAA1379862.1"/>
    <property type="molecule type" value="Genomic_DNA"/>
</dbReference>
<keyword evidence="3" id="KW-1185">Reference proteome</keyword>
<accession>A0A641AQA7</accession>
<keyword evidence="1" id="KW-0472">Membrane</keyword>
<protein>
    <submittedName>
        <fullName evidence="2">Uncharacterized protein</fullName>
    </submittedName>
</protein>
<reference evidence="2" key="1">
    <citation type="submission" date="2019-09" db="EMBL/GenBank/DDBJ databases">
        <authorList>
            <person name="Li J."/>
        </authorList>
    </citation>
    <scope>NUCLEOTIDE SEQUENCE [LARGE SCALE GENOMIC DNA]</scope>
    <source>
        <strain evidence="2">NRBC 14897</strain>
    </source>
</reference>
<comment type="caution">
    <text evidence="2">The sequence shown here is derived from an EMBL/GenBank/DDBJ whole genome shotgun (WGS) entry which is preliminary data.</text>
</comment>
<organism evidence="2 3">
    <name type="scientific">Aeromicrobium fastidiosum</name>
    <dbReference type="NCBI Taxonomy" id="52699"/>
    <lineage>
        <taxon>Bacteria</taxon>
        <taxon>Bacillati</taxon>
        <taxon>Actinomycetota</taxon>
        <taxon>Actinomycetes</taxon>
        <taxon>Propionibacteriales</taxon>
        <taxon>Nocardioidaceae</taxon>
        <taxon>Aeromicrobium</taxon>
    </lineage>
</organism>
<dbReference type="RefSeq" id="WP_129179778.1">
    <property type="nucleotide sequence ID" value="NZ_JAGIOG010000001.1"/>
</dbReference>
<sequence>MRRRSTTSRITTATMALLCVAQLGHLVADGHTPYIAALLLTLLVLLVATTVKLHRDDCVESRMSAAVLALLSGGGVALTATIGLPGQSDNGLDLLGAATLVLSVTTLTTLALTARRQARETGPRSPYAL</sequence>
<feature type="transmembrane region" description="Helical" evidence="1">
    <location>
        <begin position="94"/>
        <end position="114"/>
    </location>
</feature>
<evidence type="ECO:0000256" key="1">
    <source>
        <dbReference type="SAM" id="Phobius"/>
    </source>
</evidence>
<dbReference type="Proteomes" id="UP001515100">
    <property type="component" value="Unassembled WGS sequence"/>
</dbReference>
<feature type="transmembrane region" description="Helical" evidence="1">
    <location>
        <begin position="34"/>
        <end position="51"/>
    </location>
</feature>
<gene>
    <name evidence="2" type="ORF">ESP62_001215</name>
</gene>
<keyword evidence="1" id="KW-0812">Transmembrane</keyword>
<dbReference type="AlphaFoldDB" id="A0A641AQA7"/>
<proteinExistence type="predicted"/>
<evidence type="ECO:0000313" key="3">
    <source>
        <dbReference type="Proteomes" id="UP001515100"/>
    </source>
</evidence>
<evidence type="ECO:0000313" key="2">
    <source>
        <dbReference type="EMBL" id="KAA1379862.1"/>
    </source>
</evidence>
<name>A0A641AQA7_9ACTN</name>